<keyword evidence="4" id="KW-0479">Metal-binding</keyword>
<dbReference type="InterPro" id="IPR008949">
    <property type="entry name" value="Isoprenoid_synthase_dom_sf"/>
</dbReference>
<dbReference type="PANTHER" id="PTHR43281">
    <property type="entry name" value="FARNESYL DIPHOSPHATE SYNTHASE"/>
    <property type="match status" value="1"/>
</dbReference>
<evidence type="ECO:0000313" key="9">
    <source>
        <dbReference type="Proteomes" id="UP000315724"/>
    </source>
</evidence>
<evidence type="ECO:0000256" key="7">
    <source>
        <dbReference type="RuleBase" id="RU004466"/>
    </source>
</evidence>
<proteinExistence type="inferred from homology"/>
<evidence type="ECO:0000256" key="3">
    <source>
        <dbReference type="ARBA" id="ARBA00022679"/>
    </source>
</evidence>
<dbReference type="AlphaFoldDB" id="A0A517QIB5"/>
<dbReference type="SFLD" id="SFLDS00005">
    <property type="entry name" value="Isoprenoid_Synthase_Type_I"/>
    <property type="match status" value="1"/>
</dbReference>
<dbReference type="EMBL" id="CP036267">
    <property type="protein sequence ID" value="QDT31307.1"/>
    <property type="molecule type" value="Genomic_DNA"/>
</dbReference>
<dbReference type="CDD" id="cd00685">
    <property type="entry name" value="Trans_IPPS_HT"/>
    <property type="match status" value="1"/>
</dbReference>
<dbReference type="PROSITE" id="PS00444">
    <property type="entry name" value="POLYPRENYL_SYNTHASE_2"/>
    <property type="match status" value="1"/>
</dbReference>
<dbReference type="InterPro" id="IPR053378">
    <property type="entry name" value="Prenyl_diphosphate_synthase"/>
</dbReference>
<protein>
    <submittedName>
        <fullName evidence="8">Farnesyl diphosphate synthase</fullName>
        <ecNumber evidence="8">2.5.1.10</ecNumber>
    </submittedName>
</protein>
<evidence type="ECO:0000256" key="5">
    <source>
        <dbReference type="ARBA" id="ARBA00022842"/>
    </source>
</evidence>
<gene>
    <name evidence="8" type="ORF">Mal48_05400</name>
</gene>
<dbReference type="OrthoDB" id="9805316at2"/>
<dbReference type="RefSeq" id="WP_145195783.1">
    <property type="nucleotide sequence ID" value="NZ_CP036267.1"/>
</dbReference>
<dbReference type="SFLD" id="SFLDG01017">
    <property type="entry name" value="Polyprenyl_Transferase_Like"/>
    <property type="match status" value="1"/>
</dbReference>
<dbReference type="GO" id="GO:0005737">
    <property type="term" value="C:cytoplasm"/>
    <property type="evidence" value="ECO:0007669"/>
    <property type="project" value="UniProtKB-ARBA"/>
</dbReference>
<dbReference type="Gene3D" id="1.10.600.10">
    <property type="entry name" value="Farnesyl Diphosphate Synthase"/>
    <property type="match status" value="1"/>
</dbReference>
<organism evidence="8 9">
    <name type="scientific">Thalassoglobus polymorphus</name>
    <dbReference type="NCBI Taxonomy" id="2527994"/>
    <lineage>
        <taxon>Bacteria</taxon>
        <taxon>Pseudomonadati</taxon>
        <taxon>Planctomycetota</taxon>
        <taxon>Planctomycetia</taxon>
        <taxon>Planctomycetales</taxon>
        <taxon>Planctomycetaceae</taxon>
        <taxon>Thalassoglobus</taxon>
    </lineage>
</organism>
<dbReference type="KEGG" id="tpol:Mal48_05400"/>
<dbReference type="Pfam" id="PF00348">
    <property type="entry name" value="polyprenyl_synt"/>
    <property type="match status" value="1"/>
</dbReference>
<name>A0A517QIB5_9PLAN</name>
<evidence type="ECO:0000256" key="6">
    <source>
        <dbReference type="ARBA" id="ARBA00023229"/>
    </source>
</evidence>
<comment type="cofactor">
    <cofactor evidence="1">
        <name>Mg(2+)</name>
        <dbReference type="ChEBI" id="CHEBI:18420"/>
    </cofactor>
</comment>
<comment type="similarity">
    <text evidence="2 7">Belongs to the FPP/GGPP synthase family.</text>
</comment>
<dbReference type="PANTHER" id="PTHR43281:SF1">
    <property type="entry name" value="FARNESYL DIPHOSPHATE SYNTHASE"/>
    <property type="match status" value="1"/>
</dbReference>
<dbReference type="InterPro" id="IPR000092">
    <property type="entry name" value="Polyprenyl_synt"/>
</dbReference>
<evidence type="ECO:0000313" key="8">
    <source>
        <dbReference type="EMBL" id="QDT31307.1"/>
    </source>
</evidence>
<accession>A0A517QIB5</accession>
<dbReference type="GO" id="GO:0016114">
    <property type="term" value="P:terpenoid biosynthetic process"/>
    <property type="evidence" value="ECO:0007669"/>
    <property type="project" value="UniProtKB-ARBA"/>
</dbReference>
<keyword evidence="6" id="KW-0414">Isoprene biosynthesis</keyword>
<dbReference type="GO" id="GO:0046872">
    <property type="term" value="F:metal ion binding"/>
    <property type="evidence" value="ECO:0007669"/>
    <property type="project" value="UniProtKB-KW"/>
</dbReference>
<dbReference type="EC" id="2.5.1.10" evidence="8"/>
<keyword evidence="9" id="KW-1185">Reference proteome</keyword>
<dbReference type="SUPFAM" id="SSF48576">
    <property type="entry name" value="Terpenoid synthases"/>
    <property type="match status" value="1"/>
</dbReference>
<dbReference type="Proteomes" id="UP000315724">
    <property type="component" value="Chromosome"/>
</dbReference>
<keyword evidence="3 7" id="KW-0808">Transferase</keyword>
<reference evidence="8 9" key="1">
    <citation type="submission" date="2019-02" db="EMBL/GenBank/DDBJ databases">
        <title>Deep-cultivation of Planctomycetes and their phenomic and genomic characterization uncovers novel biology.</title>
        <authorList>
            <person name="Wiegand S."/>
            <person name="Jogler M."/>
            <person name="Boedeker C."/>
            <person name="Pinto D."/>
            <person name="Vollmers J."/>
            <person name="Rivas-Marin E."/>
            <person name="Kohn T."/>
            <person name="Peeters S.H."/>
            <person name="Heuer A."/>
            <person name="Rast P."/>
            <person name="Oberbeckmann S."/>
            <person name="Bunk B."/>
            <person name="Jeske O."/>
            <person name="Meyerdierks A."/>
            <person name="Storesund J.E."/>
            <person name="Kallscheuer N."/>
            <person name="Luecker S."/>
            <person name="Lage O.M."/>
            <person name="Pohl T."/>
            <person name="Merkel B.J."/>
            <person name="Hornburger P."/>
            <person name="Mueller R.-W."/>
            <person name="Bruemmer F."/>
            <person name="Labrenz M."/>
            <person name="Spormann A.M."/>
            <person name="Op den Camp H."/>
            <person name="Overmann J."/>
            <person name="Amann R."/>
            <person name="Jetten M.S.M."/>
            <person name="Mascher T."/>
            <person name="Medema M.H."/>
            <person name="Devos D.P."/>
            <person name="Kaster A.-K."/>
            <person name="Ovreas L."/>
            <person name="Rohde M."/>
            <person name="Galperin M.Y."/>
            <person name="Jogler C."/>
        </authorList>
    </citation>
    <scope>NUCLEOTIDE SEQUENCE [LARGE SCALE GENOMIC DNA]</scope>
    <source>
        <strain evidence="8 9">Mal48</strain>
    </source>
</reference>
<keyword evidence="5" id="KW-0460">Magnesium</keyword>
<evidence type="ECO:0000256" key="4">
    <source>
        <dbReference type="ARBA" id="ARBA00022723"/>
    </source>
</evidence>
<sequence>MDAGPELSTYLASLRLLIEERLKFDTELSGQCPQKLQEAIRYSLLAPGKRVRPCLALMACEACGGDIKSALPAASALEMIHCYSLIHDDLPAMDDDDLRRGRPTNHIQFGESTAILAGDGLLTLAFETLAKGISDPQVAIACVADLASAAGVEGMVGGQQADLEGEEIEEISLEHLESIHRRKTGRLLTAPLIMGGRIAGADLETLNNLKIYGESVGLAFQIADDLLDVVGDSRKMGKGVQKDADHGKATYPALLGLEESRKKANIIIEQACDAISGFGDRGNYLAALAKYTIERDH</sequence>
<dbReference type="FunFam" id="1.10.600.10:FF:000001">
    <property type="entry name" value="Geranylgeranyl diphosphate synthase"/>
    <property type="match status" value="1"/>
</dbReference>
<dbReference type="NCBIfam" id="NF045485">
    <property type="entry name" value="FPPsyn"/>
    <property type="match status" value="1"/>
</dbReference>
<dbReference type="GO" id="GO:0004337">
    <property type="term" value="F:(2E,6E)-farnesyl diphosphate synthase activity"/>
    <property type="evidence" value="ECO:0007669"/>
    <property type="project" value="UniProtKB-EC"/>
</dbReference>
<evidence type="ECO:0000256" key="2">
    <source>
        <dbReference type="ARBA" id="ARBA00006706"/>
    </source>
</evidence>
<dbReference type="PROSITE" id="PS00723">
    <property type="entry name" value="POLYPRENYL_SYNTHASE_1"/>
    <property type="match status" value="1"/>
</dbReference>
<evidence type="ECO:0000256" key="1">
    <source>
        <dbReference type="ARBA" id="ARBA00001946"/>
    </source>
</evidence>
<dbReference type="InterPro" id="IPR033749">
    <property type="entry name" value="Polyprenyl_synt_CS"/>
</dbReference>